<accession>A0A415BTC7</accession>
<evidence type="ECO:0000256" key="1">
    <source>
        <dbReference type="SAM" id="MobiDB-lite"/>
    </source>
</evidence>
<feature type="compositionally biased region" description="Polar residues" evidence="1">
    <location>
        <begin position="21"/>
        <end position="33"/>
    </location>
</feature>
<comment type="caution">
    <text evidence="3">The sequence shown here is derived from an EMBL/GenBank/DDBJ whole genome shotgun (WGS) entry which is preliminary data.</text>
</comment>
<name>A0A415BTC7_PHOVU</name>
<dbReference type="Pfam" id="PF13699">
    <property type="entry name" value="eCIS_core"/>
    <property type="match status" value="1"/>
</dbReference>
<protein>
    <submittedName>
        <fullName evidence="3">DUF4157 domain-containing protein</fullName>
    </submittedName>
</protein>
<dbReference type="Proteomes" id="UP000285777">
    <property type="component" value="Unassembled WGS sequence"/>
</dbReference>
<feature type="region of interest" description="Disordered" evidence="1">
    <location>
        <begin position="1"/>
        <end position="33"/>
    </location>
</feature>
<evidence type="ECO:0000313" key="4">
    <source>
        <dbReference type="Proteomes" id="UP000285777"/>
    </source>
</evidence>
<dbReference type="InterPro" id="IPR025295">
    <property type="entry name" value="eCIS_core_dom"/>
</dbReference>
<feature type="compositionally biased region" description="Basic and acidic residues" evidence="1">
    <location>
        <begin position="1"/>
        <end position="20"/>
    </location>
</feature>
<evidence type="ECO:0000259" key="2">
    <source>
        <dbReference type="Pfam" id="PF13699"/>
    </source>
</evidence>
<dbReference type="EMBL" id="QRLF01000011">
    <property type="protein sequence ID" value="RHI92166.1"/>
    <property type="molecule type" value="Genomic_DNA"/>
</dbReference>
<feature type="domain" description="eCIS core" evidence="2">
    <location>
        <begin position="99"/>
        <end position="164"/>
    </location>
</feature>
<organism evidence="3 4">
    <name type="scientific">Phocaeicola vulgatus</name>
    <name type="common">Bacteroides vulgatus</name>
    <dbReference type="NCBI Taxonomy" id="821"/>
    <lineage>
        <taxon>Bacteria</taxon>
        <taxon>Pseudomonadati</taxon>
        <taxon>Bacteroidota</taxon>
        <taxon>Bacteroidia</taxon>
        <taxon>Bacteroidales</taxon>
        <taxon>Bacteroidaceae</taxon>
        <taxon>Phocaeicola</taxon>
    </lineage>
</organism>
<proteinExistence type="predicted"/>
<dbReference type="RefSeq" id="WP_118290615.1">
    <property type="nucleotide sequence ID" value="NZ_QRLF01000011.1"/>
</dbReference>
<dbReference type="AlphaFoldDB" id="A0A415BTC7"/>
<reference evidence="3 4" key="1">
    <citation type="submission" date="2018-08" db="EMBL/GenBank/DDBJ databases">
        <title>A genome reference for cultivated species of the human gut microbiota.</title>
        <authorList>
            <person name="Zou Y."/>
            <person name="Xue W."/>
            <person name="Luo G."/>
        </authorList>
    </citation>
    <scope>NUCLEOTIDE SEQUENCE [LARGE SCALE GENOMIC DNA]</scope>
    <source>
        <strain evidence="3 4">AM13-21</strain>
    </source>
</reference>
<gene>
    <name evidence="3" type="ORF">DW150_08155</name>
</gene>
<sequence>MEAEKVYQEKTARTLQKKQEGNGTLQFVDNRPMNTALQRMEPEEEDTLQGKFVQPVQRQEEDEDAVQGKFVQPIQREEDDETLQGKFEAPVQKKNETGMPDNLKAGIEDLSGFAMDDVRVHYNSDKPATVQALAYTQGTDIHVAPGQEQHLPHEAWHVAQQMAGRVEPTTEVGGLPVNDNPALEHEADVMGARANSY</sequence>
<evidence type="ECO:0000313" key="3">
    <source>
        <dbReference type="EMBL" id="RHI92166.1"/>
    </source>
</evidence>